<dbReference type="OrthoDB" id="9782945at2"/>
<feature type="transmembrane region" description="Helical" evidence="9">
    <location>
        <begin position="182"/>
        <end position="203"/>
    </location>
</feature>
<evidence type="ECO:0000256" key="9">
    <source>
        <dbReference type="HAMAP-Rule" id="MF_00478"/>
    </source>
</evidence>
<dbReference type="HAMAP" id="MF_00478">
    <property type="entry name" value="RsxE_RnfE"/>
    <property type="match status" value="1"/>
</dbReference>
<dbReference type="GO" id="GO:0012505">
    <property type="term" value="C:endomembrane system"/>
    <property type="evidence" value="ECO:0007669"/>
    <property type="project" value="UniProtKB-SubCell"/>
</dbReference>
<keyword evidence="7 9" id="KW-1133">Transmembrane helix</keyword>
<feature type="transmembrane region" description="Helical" evidence="9">
    <location>
        <begin position="128"/>
        <end position="146"/>
    </location>
</feature>
<dbReference type="GO" id="GO:0022900">
    <property type="term" value="P:electron transport chain"/>
    <property type="evidence" value="ECO:0007669"/>
    <property type="project" value="UniProtKB-UniRule"/>
</dbReference>
<feature type="transmembrane region" description="Helical" evidence="9">
    <location>
        <begin position="72"/>
        <end position="91"/>
    </location>
</feature>
<evidence type="ECO:0000313" key="10">
    <source>
        <dbReference type="EMBL" id="GAB54679.1"/>
    </source>
</evidence>
<dbReference type="STRING" id="56804.BAE46_07675"/>
<comment type="subunit">
    <text evidence="9">The complex is composed of six subunits: RnfA, RnfB, RnfC, RnfD, RnfE and RnfG.</text>
</comment>
<dbReference type="NCBIfam" id="NF009070">
    <property type="entry name" value="PRK12405.1"/>
    <property type="match status" value="1"/>
</dbReference>
<keyword evidence="8 9" id="KW-0472">Membrane</keyword>
<comment type="similarity">
    <text evidence="9">Belongs to the NqrDE/RnfAE family.</text>
</comment>
<comment type="subcellular location">
    <subcellularLocation>
        <location evidence="9">Cell inner membrane</location>
        <topology evidence="9">Multi-pass membrane protein</topology>
    </subcellularLocation>
    <subcellularLocation>
        <location evidence="1">Endomembrane system</location>
        <topology evidence="1">Multi-pass membrane protein</topology>
    </subcellularLocation>
</comment>
<reference evidence="10 11" key="2">
    <citation type="journal article" date="2017" name="Antonie Van Leeuwenhoek">
        <title>Rhizobium rhizosphaerae sp. nov., a novel species isolated from rice rhizosphere.</title>
        <authorList>
            <person name="Zhao J.J."/>
            <person name="Zhang J."/>
            <person name="Zhang R.J."/>
            <person name="Zhang C.W."/>
            <person name="Yin H.Q."/>
            <person name="Zhang X.X."/>
        </authorList>
    </citation>
    <scope>NUCLEOTIDE SEQUENCE [LARGE SCALE GENOMIC DNA]</scope>
    <source>
        <strain evidence="10 11">ACAM 611</strain>
    </source>
</reference>
<keyword evidence="6 9" id="KW-0249">Electron transport</keyword>
<comment type="caution">
    <text evidence="10">The sequence shown here is derived from an EMBL/GenBank/DDBJ whole genome shotgun (WGS) entry which is preliminary data.</text>
</comment>
<keyword evidence="4 9" id="KW-0812">Transmembrane</keyword>
<dbReference type="InterPro" id="IPR010968">
    <property type="entry name" value="RnfE"/>
</dbReference>
<dbReference type="InterPro" id="IPR003667">
    <property type="entry name" value="NqrDE/RnfAE"/>
</dbReference>
<feature type="transmembrane region" description="Helical" evidence="9">
    <location>
        <begin position="97"/>
        <end position="116"/>
    </location>
</feature>
<dbReference type="PIRSF" id="PIRSF006102">
    <property type="entry name" value="NQR_DE"/>
    <property type="match status" value="1"/>
</dbReference>
<dbReference type="EC" id="7.-.-.-" evidence="9"/>
<accession>H5T8Q2</accession>
<evidence type="ECO:0000256" key="5">
    <source>
        <dbReference type="ARBA" id="ARBA00022967"/>
    </source>
</evidence>
<gene>
    <name evidence="9 10" type="primary">rnfE</name>
    <name evidence="10" type="ORF">GPUN_0533</name>
</gene>
<evidence type="ECO:0000256" key="8">
    <source>
        <dbReference type="ARBA" id="ARBA00023136"/>
    </source>
</evidence>
<dbReference type="Proteomes" id="UP000053586">
    <property type="component" value="Unassembled WGS sequence"/>
</dbReference>
<sequence length="233" mass="25027">MTNEYKELTLQGLWKNNPAIVQLLGLCPLLAVSGTVVNALGLGIATTLVLLGSNITVSLVRNIVPNEIRIPIFVMVIASFVTVIELLMHAFTFGLYQVLGIFIPLIVTNCAIIGRAEAYASKHSVKFAAYDGLMMGTGFTLILVLLGATREILGLGTLFSGAELLLGNWASDLTIVVYQTDANFLLAILPPGAFLGLGFIIAAKNIIDQVIKDRTQVKDKKVVQRARVTGTDI</sequence>
<organism evidence="10 11">
    <name type="scientific">Glaciecola punicea ACAM 611</name>
    <dbReference type="NCBI Taxonomy" id="1121923"/>
    <lineage>
        <taxon>Bacteria</taxon>
        <taxon>Pseudomonadati</taxon>
        <taxon>Pseudomonadota</taxon>
        <taxon>Gammaproteobacteria</taxon>
        <taxon>Alteromonadales</taxon>
        <taxon>Alteromonadaceae</taxon>
        <taxon>Glaciecola</taxon>
    </lineage>
</organism>
<dbReference type="Pfam" id="PF02508">
    <property type="entry name" value="Rnf-Nqr"/>
    <property type="match status" value="1"/>
</dbReference>
<dbReference type="PANTHER" id="PTHR30586">
    <property type="entry name" value="ELECTRON TRANSPORT COMPLEX PROTEIN RNFE"/>
    <property type="match status" value="1"/>
</dbReference>
<keyword evidence="9" id="KW-1003">Cell membrane</keyword>
<name>H5T8Q2_9ALTE</name>
<protein>
    <recommendedName>
        <fullName evidence="9">Ion-translocating oxidoreductase complex subunit E</fullName>
        <ecNumber evidence="9">7.-.-.-</ecNumber>
    </recommendedName>
    <alternativeName>
        <fullName evidence="9">Rnf electron transport complex subunit E</fullName>
    </alternativeName>
</protein>
<dbReference type="NCBIfam" id="TIGR01948">
    <property type="entry name" value="rnfE"/>
    <property type="match status" value="1"/>
</dbReference>
<keyword evidence="5 9" id="KW-1278">Translocase</keyword>
<keyword evidence="11" id="KW-1185">Reference proteome</keyword>
<dbReference type="GO" id="GO:0005886">
    <property type="term" value="C:plasma membrane"/>
    <property type="evidence" value="ECO:0007669"/>
    <property type="project" value="UniProtKB-SubCell"/>
</dbReference>
<dbReference type="PANTHER" id="PTHR30586:SF0">
    <property type="entry name" value="ION-TRANSLOCATING OXIDOREDUCTASE COMPLEX SUBUNIT E"/>
    <property type="match status" value="1"/>
</dbReference>
<evidence type="ECO:0000256" key="2">
    <source>
        <dbReference type="ARBA" id="ARBA00022448"/>
    </source>
</evidence>
<keyword evidence="2 9" id="KW-0813">Transport</keyword>
<comment type="function">
    <text evidence="9">Part of a membrane-bound complex that couples electron transfer with translocation of ions across the membrane.</text>
</comment>
<proteinExistence type="inferred from homology"/>
<dbReference type="EMBL" id="BAET01000007">
    <property type="protein sequence ID" value="GAB54679.1"/>
    <property type="molecule type" value="Genomic_DNA"/>
</dbReference>
<reference evidence="10 11" key="1">
    <citation type="journal article" date="2012" name="J. Bacteriol.">
        <title>Genome sequence of proteorhodopsin-containing sea ice bacterium Glaciecola punicea ACAM 611T.</title>
        <authorList>
            <person name="Qin Q.-L."/>
            <person name="Xie B.-B."/>
            <person name="Shu Y.-L."/>
            <person name="Rong J.-C."/>
            <person name="Zhao D.-L."/>
            <person name="Zhang X.-Y."/>
            <person name="Chen X.-L."/>
            <person name="Zhou B.-C."/>
            <person name="Zhanga Y.-Z."/>
        </authorList>
    </citation>
    <scope>NUCLEOTIDE SEQUENCE [LARGE SCALE GENOMIC DNA]</scope>
    <source>
        <strain evidence="10 11">ACAM 611</strain>
    </source>
</reference>
<evidence type="ECO:0000313" key="11">
    <source>
        <dbReference type="Proteomes" id="UP000053586"/>
    </source>
</evidence>
<evidence type="ECO:0000256" key="1">
    <source>
        <dbReference type="ARBA" id="ARBA00004127"/>
    </source>
</evidence>
<evidence type="ECO:0000256" key="3">
    <source>
        <dbReference type="ARBA" id="ARBA00022519"/>
    </source>
</evidence>
<feature type="transmembrane region" description="Helical" evidence="9">
    <location>
        <begin position="20"/>
        <end position="51"/>
    </location>
</feature>
<evidence type="ECO:0000256" key="4">
    <source>
        <dbReference type="ARBA" id="ARBA00022692"/>
    </source>
</evidence>
<dbReference type="AlphaFoldDB" id="H5T8Q2"/>
<dbReference type="RefSeq" id="WP_006003125.1">
    <property type="nucleotide sequence ID" value="NZ_BAET01000007.1"/>
</dbReference>
<keyword evidence="3 9" id="KW-0997">Cell inner membrane</keyword>
<evidence type="ECO:0000256" key="6">
    <source>
        <dbReference type="ARBA" id="ARBA00022982"/>
    </source>
</evidence>
<evidence type="ECO:0000256" key="7">
    <source>
        <dbReference type="ARBA" id="ARBA00022989"/>
    </source>
</evidence>
<dbReference type="eggNOG" id="COG4660">
    <property type="taxonomic scope" value="Bacteria"/>
</dbReference>